<evidence type="ECO:0000313" key="2">
    <source>
        <dbReference type="EMBL" id="MDN4607833.1"/>
    </source>
</evidence>
<feature type="transmembrane region" description="Helical" evidence="1">
    <location>
        <begin position="6"/>
        <end position="26"/>
    </location>
</feature>
<accession>A0ABT8JRQ2</accession>
<reference evidence="2" key="1">
    <citation type="submission" date="2023-03" db="EMBL/GenBank/DDBJ databases">
        <title>MT1 and MT2 Draft Genomes of Novel Species.</title>
        <authorList>
            <person name="Venkateswaran K."/>
        </authorList>
    </citation>
    <scope>NUCLEOTIDE SEQUENCE</scope>
    <source>
        <strain evidence="2">F6_3S_P_2</strain>
    </source>
</reference>
<sequence length="155" mass="18033">MKRVVLALFVISLFIVSIIFISTVFVSNKKEAESLIYKSTEYTKSHKWDEYVELFDYEPEVSEHLLFFLKDGEDQGKQDGIHGIQDIKVVSMELTSDPEFISKGDYVYDVLLDMKVLNPSEFHINGVSRHIYVLNRVGEGLKIETVYLDKMYEHK</sequence>
<evidence type="ECO:0000256" key="1">
    <source>
        <dbReference type="SAM" id="Phobius"/>
    </source>
</evidence>
<gene>
    <name evidence="2" type="ORF">P5G49_10155</name>
</gene>
<keyword evidence="1" id="KW-0472">Membrane</keyword>
<dbReference type="Proteomes" id="UP001175097">
    <property type="component" value="Unassembled WGS sequence"/>
</dbReference>
<organism evidence="2 3">
    <name type="scientific">Sporosarcina highlanderae</name>
    <dbReference type="NCBI Taxonomy" id="3035916"/>
    <lineage>
        <taxon>Bacteria</taxon>
        <taxon>Bacillati</taxon>
        <taxon>Bacillota</taxon>
        <taxon>Bacilli</taxon>
        <taxon>Bacillales</taxon>
        <taxon>Caryophanaceae</taxon>
        <taxon>Sporosarcina</taxon>
    </lineage>
</organism>
<keyword evidence="1" id="KW-1133">Transmembrane helix</keyword>
<dbReference type="EMBL" id="JAROCC010000007">
    <property type="protein sequence ID" value="MDN4607833.1"/>
    <property type="molecule type" value="Genomic_DNA"/>
</dbReference>
<evidence type="ECO:0008006" key="4">
    <source>
        <dbReference type="Google" id="ProtNLM"/>
    </source>
</evidence>
<protein>
    <recommendedName>
        <fullName evidence="4">DUF5590 domain-containing protein</fullName>
    </recommendedName>
</protein>
<comment type="caution">
    <text evidence="2">The sequence shown here is derived from an EMBL/GenBank/DDBJ whole genome shotgun (WGS) entry which is preliminary data.</text>
</comment>
<evidence type="ECO:0000313" key="3">
    <source>
        <dbReference type="Proteomes" id="UP001175097"/>
    </source>
</evidence>
<proteinExistence type="predicted"/>
<dbReference type="RefSeq" id="WP_301243591.1">
    <property type="nucleotide sequence ID" value="NZ_JAROCC010000007.1"/>
</dbReference>
<keyword evidence="1" id="KW-0812">Transmembrane</keyword>
<name>A0ABT8JRQ2_9BACL</name>
<keyword evidence="3" id="KW-1185">Reference proteome</keyword>